<evidence type="ECO:0000313" key="4">
    <source>
        <dbReference type="Proteomes" id="UP000183413"/>
    </source>
</evidence>
<dbReference type="SUPFAM" id="SSF53474">
    <property type="entry name" value="alpha/beta-Hydrolases"/>
    <property type="match status" value="1"/>
</dbReference>
<gene>
    <name evidence="3" type="ORF">SAMN04489713_11831</name>
</gene>
<sequence>MELEQQSRAAAFERLMPPVDHGLYVPAGLLDPPAVDVLPGTHSHLQVPFAELHGWRALRLDVHVPAEGAGPWPVVVYVHGGSFLTGLPGMGPWTTLPERGIAVVSVTYRLSAEAGFPEPVEDVRAAVAWVQARADRYGFDADRVALWGGSAGGYLAALVAVTSGRPLAQGPRLLGTDGRTGSGAVAAVVTQYAVTDPAHLAEDAMPGADVSGLVRATRPFFGATQVPTAVVDHLADPRSVAPFLVMHGDADRRVGIAQGRRLHSALENAGVRSRFIEVKGADHGTPEWADPAVVAEVVAHVRRPDPSRVQYTSNGM</sequence>
<dbReference type="STRING" id="1993.SAMN04489713_11831"/>
<dbReference type="InterPro" id="IPR029058">
    <property type="entry name" value="AB_hydrolase_fold"/>
</dbReference>
<dbReference type="OrthoDB" id="9803828at2"/>
<accession>A0A1I5TL36</accession>
<feature type="domain" description="BD-FAE-like" evidence="2">
    <location>
        <begin position="60"/>
        <end position="266"/>
    </location>
</feature>
<evidence type="ECO:0000313" key="3">
    <source>
        <dbReference type="EMBL" id="SFP83591.1"/>
    </source>
</evidence>
<evidence type="ECO:0000259" key="2">
    <source>
        <dbReference type="Pfam" id="PF20434"/>
    </source>
</evidence>
<dbReference type="PANTHER" id="PTHR48081:SF13">
    <property type="entry name" value="ALPHA_BETA HYDROLASE"/>
    <property type="match status" value="1"/>
</dbReference>
<dbReference type="AlphaFoldDB" id="A0A1I5TL36"/>
<keyword evidence="4" id="KW-1185">Reference proteome</keyword>
<dbReference type="InterPro" id="IPR050300">
    <property type="entry name" value="GDXG_lipolytic_enzyme"/>
</dbReference>
<dbReference type="Gene3D" id="3.40.50.1820">
    <property type="entry name" value="alpha/beta hydrolase"/>
    <property type="match status" value="1"/>
</dbReference>
<reference evidence="3 4" key="1">
    <citation type="submission" date="2016-10" db="EMBL/GenBank/DDBJ databases">
        <authorList>
            <person name="de Groot N.N."/>
        </authorList>
    </citation>
    <scope>NUCLEOTIDE SEQUENCE [LARGE SCALE GENOMIC DNA]</scope>
    <source>
        <strain evidence="3 4">DSM 43067</strain>
    </source>
</reference>
<name>A0A1I5TL36_9ACTN</name>
<protein>
    <submittedName>
        <fullName evidence="3">Acetyl esterase/lipase</fullName>
    </submittedName>
</protein>
<dbReference type="GO" id="GO:0016787">
    <property type="term" value="F:hydrolase activity"/>
    <property type="evidence" value="ECO:0007669"/>
    <property type="project" value="UniProtKB-KW"/>
</dbReference>
<evidence type="ECO:0000256" key="1">
    <source>
        <dbReference type="ARBA" id="ARBA00022801"/>
    </source>
</evidence>
<proteinExistence type="predicted"/>
<dbReference type="PANTHER" id="PTHR48081">
    <property type="entry name" value="AB HYDROLASE SUPERFAMILY PROTEIN C4A8.06C"/>
    <property type="match status" value="1"/>
</dbReference>
<dbReference type="RefSeq" id="WP_075023951.1">
    <property type="nucleotide sequence ID" value="NZ_FOVH01000018.1"/>
</dbReference>
<dbReference type="Proteomes" id="UP000183413">
    <property type="component" value="Unassembled WGS sequence"/>
</dbReference>
<organism evidence="3 4">
    <name type="scientific">Actinomadura madurae</name>
    <dbReference type="NCBI Taxonomy" id="1993"/>
    <lineage>
        <taxon>Bacteria</taxon>
        <taxon>Bacillati</taxon>
        <taxon>Actinomycetota</taxon>
        <taxon>Actinomycetes</taxon>
        <taxon>Streptosporangiales</taxon>
        <taxon>Thermomonosporaceae</taxon>
        <taxon>Actinomadura</taxon>
    </lineage>
</organism>
<dbReference type="InterPro" id="IPR049492">
    <property type="entry name" value="BD-FAE-like_dom"/>
</dbReference>
<dbReference type="Pfam" id="PF20434">
    <property type="entry name" value="BD-FAE"/>
    <property type="match status" value="1"/>
</dbReference>
<dbReference type="InParanoid" id="A0A1I5TL36"/>
<keyword evidence="1" id="KW-0378">Hydrolase</keyword>
<dbReference type="eggNOG" id="COG0657">
    <property type="taxonomic scope" value="Bacteria"/>
</dbReference>
<dbReference type="EMBL" id="FOVH01000018">
    <property type="protein sequence ID" value="SFP83591.1"/>
    <property type="molecule type" value="Genomic_DNA"/>
</dbReference>